<reference evidence="2" key="1">
    <citation type="submission" date="2019-11" db="EMBL/GenBank/DDBJ databases">
        <title>Genome sequence of Heliorestis convoluta strain HH, an alkaliphilic and minimalistic phototrophic bacterium from a soda lake in Egypt.</title>
        <authorList>
            <person name="Dewey E.D."/>
            <person name="Stokes L.M."/>
            <person name="Burchell B.M."/>
            <person name="Shaffer K.N."/>
            <person name="Huntington A.M."/>
            <person name="Baker J.M."/>
            <person name="Nadendla S."/>
            <person name="Giglio M.G."/>
            <person name="Touchman J.W."/>
            <person name="Blankenship R.E."/>
            <person name="Madigan M.T."/>
            <person name="Sattley W.M."/>
        </authorList>
    </citation>
    <scope>NUCLEOTIDE SEQUENCE [LARGE SCALE GENOMIC DNA]</scope>
    <source>
        <strain evidence="2">HH</strain>
    </source>
</reference>
<accession>A0A5Q2N014</accession>
<evidence type="ECO:0000313" key="2">
    <source>
        <dbReference type="Proteomes" id="UP000366051"/>
    </source>
</evidence>
<dbReference type="KEGG" id="hcv:FTV88_2250"/>
<dbReference type="AlphaFoldDB" id="A0A5Q2N014"/>
<organism evidence="1 2">
    <name type="scientific">Heliorestis convoluta</name>
    <dbReference type="NCBI Taxonomy" id="356322"/>
    <lineage>
        <taxon>Bacteria</taxon>
        <taxon>Bacillati</taxon>
        <taxon>Bacillota</taxon>
        <taxon>Clostridia</taxon>
        <taxon>Eubacteriales</taxon>
        <taxon>Heliobacteriaceae</taxon>
        <taxon>Heliorestis</taxon>
    </lineage>
</organism>
<gene>
    <name evidence="1" type="ORF">FTV88_2250</name>
</gene>
<proteinExistence type="predicted"/>
<name>A0A5Q2N014_9FIRM</name>
<evidence type="ECO:0000313" key="1">
    <source>
        <dbReference type="EMBL" id="QGG48348.1"/>
    </source>
</evidence>
<sequence>MPCFSSLESALLLAGYVYNQELIIQILALIEKQDSNTLQILADKIFDFEKVEEIEKYIMDCS</sequence>
<keyword evidence="2" id="KW-1185">Reference proteome</keyword>
<dbReference type="Proteomes" id="UP000366051">
    <property type="component" value="Chromosome"/>
</dbReference>
<protein>
    <submittedName>
        <fullName evidence="1">Uncharacterized protein</fullName>
    </submittedName>
</protein>
<dbReference type="EMBL" id="CP045875">
    <property type="protein sequence ID" value="QGG48348.1"/>
    <property type="molecule type" value="Genomic_DNA"/>
</dbReference>